<evidence type="ECO:0000256" key="1">
    <source>
        <dbReference type="SAM" id="Phobius"/>
    </source>
</evidence>
<proteinExistence type="predicted"/>
<dbReference type="Proteomes" id="UP000256964">
    <property type="component" value="Unassembled WGS sequence"/>
</dbReference>
<gene>
    <name evidence="3" type="ORF">OH76DRAFT_1410206</name>
</gene>
<organism evidence="3 4">
    <name type="scientific">Lentinus brumalis</name>
    <dbReference type="NCBI Taxonomy" id="2498619"/>
    <lineage>
        <taxon>Eukaryota</taxon>
        <taxon>Fungi</taxon>
        <taxon>Dikarya</taxon>
        <taxon>Basidiomycota</taxon>
        <taxon>Agaricomycotina</taxon>
        <taxon>Agaricomycetes</taxon>
        <taxon>Polyporales</taxon>
        <taxon>Polyporaceae</taxon>
        <taxon>Lentinus</taxon>
    </lineage>
</organism>
<sequence>MGFRTSRSPVVHVIFRHDACSRSPCGISVESPLADRHLALLQVPCICLRSILVIAYKPTARRCWRSGDPMAALPEPVLSGSARSLSTVFGFPSLDDTYGALLLGGFVGLISYGIQLHQAYRYFRVYSGDKPINKAFVYSILVTDTFHNIVIVHACYTYLVTYYFQPLELLRGIWSIKVQPMMAGITVMICQSFFARRVYILSSKHRVLVAVSVFLMLTMFGFAIAGSVVAFKYKTYAEYEHFYWIDSAACGAAILSDSLTAGVLIVTLVRQRTAYEKTNTLLNSLIVYTINTGLLTGIVNFLALVFALVRPNTMIWIAIEFVAVRLYTNSVLAVLNSRKSLREAADRSGPLDLELELQAAPNLDTDEHSQSGSGLRGTIPKSTLFGWRSHSVLEVTER</sequence>
<feature type="transmembrane region" description="Helical" evidence="1">
    <location>
        <begin position="176"/>
        <end position="195"/>
    </location>
</feature>
<evidence type="ECO:0000313" key="4">
    <source>
        <dbReference type="Proteomes" id="UP000256964"/>
    </source>
</evidence>
<evidence type="ECO:0000313" key="3">
    <source>
        <dbReference type="EMBL" id="RDX43411.1"/>
    </source>
</evidence>
<reference evidence="3 4" key="1">
    <citation type="journal article" date="2018" name="Biotechnol. Biofuels">
        <title>Integrative visual omics of the white-rot fungus Polyporus brumalis exposes the biotechnological potential of its oxidative enzymes for delignifying raw plant biomass.</title>
        <authorList>
            <person name="Miyauchi S."/>
            <person name="Rancon A."/>
            <person name="Drula E."/>
            <person name="Hage H."/>
            <person name="Chaduli D."/>
            <person name="Favel A."/>
            <person name="Grisel S."/>
            <person name="Henrissat B."/>
            <person name="Herpoel-Gimbert I."/>
            <person name="Ruiz-Duenas F.J."/>
            <person name="Chevret D."/>
            <person name="Hainaut M."/>
            <person name="Lin J."/>
            <person name="Wang M."/>
            <person name="Pangilinan J."/>
            <person name="Lipzen A."/>
            <person name="Lesage-Meessen L."/>
            <person name="Navarro D."/>
            <person name="Riley R."/>
            <person name="Grigoriev I.V."/>
            <person name="Zhou S."/>
            <person name="Raouche S."/>
            <person name="Rosso M.N."/>
        </authorList>
    </citation>
    <scope>NUCLEOTIDE SEQUENCE [LARGE SCALE GENOMIC DNA]</scope>
    <source>
        <strain evidence="3 4">BRFM 1820</strain>
    </source>
</reference>
<feature type="transmembrane region" description="Helical" evidence="1">
    <location>
        <begin position="97"/>
        <end position="114"/>
    </location>
</feature>
<protein>
    <recommendedName>
        <fullName evidence="2">DUF6534 domain-containing protein</fullName>
    </recommendedName>
</protein>
<keyword evidence="4" id="KW-1185">Reference proteome</keyword>
<feature type="transmembrane region" description="Helical" evidence="1">
    <location>
        <begin position="243"/>
        <end position="269"/>
    </location>
</feature>
<keyword evidence="1" id="KW-0812">Transmembrane</keyword>
<dbReference type="InterPro" id="IPR045339">
    <property type="entry name" value="DUF6534"/>
</dbReference>
<feature type="transmembrane region" description="Helical" evidence="1">
    <location>
        <begin position="315"/>
        <end position="335"/>
    </location>
</feature>
<dbReference type="OrthoDB" id="2747609at2759"/>
<feature type="transmembrane region" description="Helical" evidence="1">
    <location>
        <begin position="207"/>
        <end position="231"/>
    </location>
</feature>
<evidence type="ECO:0000259" key="2">
    <source>
        <dbReference type="Pfam" id="PF20152"/>
    </source>
</evidence>
<accession>A0A371CT15</accession>
<dbReference type="AlphaFoldDB" id="A0A371CT15"/>
<dbReference type="PANTHER" id="PTHR40465">
    <property type="entry name" value="CHROMOSOME 1, WHOLE GENOME SHOTGUN SEQUENCE"/>
    <property type="match status" value="1"/>
</dbReference>
<keyword evidence="1" id="KW-1133">Transmembrane helix</keyword>
<feature type="transmembrane region" description="Helical" evidence="1">
    <location>
        <begin position="281"/>
        <end position="309"/>
    </location>
</feature>
<name>A0A371CT15_9APHY</name>
<keyword evidence="1" id="KW-0472">Membrane</keyword>
<dbReference type="Pfam" id="PF20152">
    <property type="entry name" value="DUF6534"/>
    <property type="match status" value="1"/>
</dbReference>
<feature type="transmembrane region" description="Helical" evidence="1">
    <location>
        <begin position="135"/>
        <end position="164"/>
    </location>
</feature>
<dbReference type="EMBL" id="KZ857465">
    <property type="protein sequence ID" value="RDX43411.1"/>
    <property type="molecule type" value="Genomic_DNA"/>
</dbReference>
<feature type="domain" description="DUF6534" evidence="2">
    <location>
        <begin position="254"/>
        <end position="340"/>
    </location>
</feature>
<dbReference type="PANTHER" id="PTHR40465:SF1">
    <property type="entry name" value="DUF6534 DOMAIN-CONTAINING PROTEIN"/>
    <property type="match status" value="1"/>
</dbReference>